<evidence type="ECO:0000313" key="3">
    <source>
        <dbReference type="Proteomes" id="UP000620266"/>
    </source>
</evidence>
<dbReference type="InterPro" id="IPR016181">
    <property type="entry name" value="Acyl_CoA_acyltransferase"/>
</dbReference>
<dbReference type="PROSITE" id="PS51186">
    <property type="entry name" value="GNAT"/>
    <property type="match status" value="1"/>
</dbReference>
<dbReference type="Gene3D" id="3.40.630.30">
    <property type="match status" value="1"/>
</dbReference>
<dbReference type="GO" id="GO:0016747">
    <property type="term" value="F:acyltransferase activity, transferring groups other than amino-acyl groups"/>
    <property type="evidence" value="ECO:0007669"/>
    <property type="project" value="InterPro"/>
</dbReference>
<keyword evidence="3" id="KW-1185">Reference proteome</keyword>
<comment type="caution">
    <text evidence="2">The sequence shown here is derived from an EMBL/GenBank/DDBJ whole genome shotgun (WGS) entry which is preliminary data.</text>
</comment>
<evidence type="ECO:0000313" key="2">
    <source>
        <dbReference type="EMBL" id="GGC05771.1"/>
    </source>
</evidence>
<proteinExistence type="predicted"/>
<accession>A0A8J2XV04</accession>
<gene>
    <name evidence="2" type="ORF">GCM10007205_13590</name>
</gene>
<reference evidence="2" key="1">
    <citation type="journal article" date="2014" name="Int. J. Syst. Evol. Microbiol.">
        <title>Complete genome sequence of Corynebacterium casei LMG S-19264T (=DSM 44701T), isolated from a smear-ripened cheese.</title>
        <authorList>
            <consortium name="US DOE Joint Genome Institute (JGI-PGF)"/>
            <person name="Walter F."/>
            <person name="Albersmeier A."/>
            <person name="Kalinowski J."/>
            <person name="Ruckert C."/>
        </authorList>
    </citation>
    <scope>NUCLEOTIDE SEQUENCE</scope>
    <source>
        <strain evidence="2">CCM 7086</strain>
    </source>
</reference>
<sequence length="193" mass="21222">MSSVSELTDFAVAVPVRVRRSDASVRIKLATAQHEIDATRAIRRAVFCDEQGIFDGDDIDATDRIATPIAALLQSPAGDEVVGTVRIHQPEPGLWYGSRLAVARHARRIGSVGSGLIRLAVCTANARGCHTFLAQVQAQNVPLFERLHWHSLQQMDIHGRPHHLMQADLAHYPPIHDGETGFVLFNRREAEAA</sequence>
<dbReference type="RefSeq" id="WP_188395482.1">
    <property type="nucleotide sequence ID" value="NZ_BMCG01000003.1"/>
</dbReference>
<name>A0A8J2XV04_9BURK</name>
<evidence type="ECO:0000259" key="1">
    <source>
        <dbReference type="PROSITE" id="PS51186"/>
    </source>
</evidence>
<dbReference type="Proteomes" id="UP000620266">
    <property type="component" value="Unassembled WGS sequence"/>
</dbReference>
<reference evidence="2" key="2">
    <citation type="submission" date="2020-09" db="EMBL/GenBank/DDBJ databases">
        <authorList>
            <person name="Sun Q."/>
            <person name="Sedlacek I."/>
        </authorList>
    </citation>
    <scope>NUCLEOTIDE SEQUENCE</scope>
    <source>
        <strain evidence="2">CCM 7086</strain>
    </source>
</reference>
<dbReference type="CDD" id="cd04301">
    <property type="entry name" value="NAT_SF"/>
    <property type="match status" value="1"/>
</dbReference>
<feature type="domain" description="N-acetyltransferase" evidence="1">
    <location>
        <begin position="25"/>
        <end position="179"/>
    </location>
</feature>
<dbReference type="Pfam" id="PF00583">
    <property type="entry name" value="Acetyltransf_1"/>
    <property type="match status" value="1"/>
</dbReference>
<dbReference type="NCBIfam" id="TIGR04045">
    <property type="entry name" value="MSMEG_0567_GNAT"/>
    <property type="match status" value="1"/>
</dbReference>
<dbReference type="InterPro" id="IPR000182">
    <property type="entry name" value="GNAT_dom"/>
</dbReference>
<dbReference type="InterPro" id="IPR024035">
    <property type="entry name" value="MSMEG_0567_GNAT"/>
</dbReference>
<dbReference type="AlphaFoldDB" id="A0A8J2XV04"/>
<dbReference type="EMBL" id="BMCG01000003">
    <property type="protein sequence ID" value="GGC05771.1"/>
    <property type="molecule type" value="Genomic_DNA"/>
</dbReference>
<dbReference type="SUPFAM" id="SSF55729">
    <property type="entry name" value="Acyl-CoA N-acyltransferases (Nat)"/>
    <property type="match status" value="1"/>
</dbReference>
<organism evidence="2 3">
    <name type="scientific">Oxalicibacterium flavum</name>
    <dbReference type="NCBI Taxonomy" id="179467"/>
    <lineage>
        <taxon>Bacteria</taxon>
        <taxon>Pseudomonadati</taxon>
        <taxon>Pseudomonadota</taxon>
        <taxon>Betaproteobacteria</taxon>
        <taxon>Burkholderiales</taxon>
        <taxon>Oxalobacteraceae</taxon>
        <taxon>Oxalicibacterium</taxon>
    </lineage>
</organism>
<protein>
    <recommendedName>
        <fullName evidence="1">N-acetyltransferase domain-containing protein</fullName>
    </recommendedName>
</protein>